<keyword evidence="5" id="KW-0479">Metal-binding</keyword>
<dbReference type="InterPro" id="IPR006085">
    <property type="entry name" value="XPG_DNA_repair_N"/>
</dbReference>
<keyword evidence="8" id="KW-0460">Magnesium</keyword>
<dbReference type="InterPro" id="IPR008918">
    <property type="entry name" value="HhH2"/>
</dbReference>
<proteinExistence type="predicted"/>
<evidence type="ECO:0000256" key="7">
    <source>
        <dbReference type="ARBA" id="ARBA00022801"/>
    </source>
</evidence>
<dbReference type="SMART" id="SM00485">
    <property type="entry name" value="XPGN"/>
    <property type="match status" value="1"/>
</dbReference>
<dbReference type="SMART" id="SM00279">
    <property type="entry name" value="HhH2"/>
    <property type="match status" value="1"/>
</dbReference>
<evidence type="ECO:0000256" key="11">
    <source>
        <dbReference type="ARBA" id="ARBA00023242"/>
    </source>
</evidence>
<reference evidence="15 16" key="1">
    <citation type="journal article" date="2013" name="PLoS Genet.">
        <title>Distinctive expansion of potential virulence genes in the genome of the oomycete fish pathogen Saprolegnia parasitica.</title>
        <authorList>
            <person name="Jiang R.H."/>
            <person name="de Bruijn I."/>
            <person name="Haas B.J."/>
            <person name="Belmonte R."/>
            <person name="Lobach L."/>
            <person name="Christie J."/>
            <person name="van den Ackerveken G."/>
            <person name="Bottin A."/>
            <person name="Bulone V."/>
            <person name="Diaz-Moreno S.M."/>
            <person name="Dumas B."/>
            <person name="Fan L."/>
            <person name="Gaulin E."/>
            <person name="Govers F."/>
            <person name="Grenville-Briggs L.J."/>
            <person name="Horner N.R."/>
            <person name="Levin J.Z."/>
            <person name="Mammella M."/>
            <person name="Meijer H.J."/>
            <person name="Morris P."/>
            <person name="Nusbaum C."/>
            <person name="Oome S."/>
            <person name="Phillips A.J."/>
            <person name="van Rooyen D."/>
            <person name="Rzeszutek E."/>
            <person name="Saraiva M."/>
            <person name="Secombes C.J."/>
            <person name="Seidl M.F."/>
            <person name="Snel B."/>
            <person name="Stassen J.H."/>
            <person name="Sykes S."/>
            <person name="Tripathy S."/>
            <person name="van den Berg H."/>
            <person name="Vega-Arreguin J.C."/>
            <person name="Wawra S."/>
            <person name="Young S.K."/>
            <person name="Zeng Q."/>
            <person name="Dieguez-Uribeondo J."/>
            <person name="Russ C."/>
            <person name="Tyler B.M."/>
            <person name="van West P."/>
        </authorList>
    </citation>
    <scope>NUCLEOTIDE SEQUENCE [LARGE SCALE GENOMIC DNA]</scope>
    <source>
        <strain evidence="15 16">CBS 223.65</strain>
    </source>
</reference>
<evidence type="ECO:0000256" key="3">
    <source>
        <dbReference type="ARBA" id="ARBA00022553"/>
    </source>
</evidence>
<dbReference type="SMART" id="SM00484">
    <property type="entry name" value="XPGI"/>
    <property type="match status" value="1"/>
</dbReference>
<keyword evidence="7" id="KW-0378">Hydrolase</keyword>
<evidence type="ECO:0000256" key="5">
    <source>
        <dbReference type="ARBA" id="ARBA00022723"/>
    </source>
</evidence>
<evidence type="ECO:0000256" key="1">
    <source>
        <dbReference type="ARBA" id="ARBA00001946"/>
    </source>
</evidence>
<dbReference type="InterPro" id="IPR019974">
    <property type="entry name" value="XPG_CS"/>
</dbReference>
<dbReference type="InterPro" id="IPR029060">
    <property type="entry name" value="PIN-like_dom_sf"/>
</dbReference>
<dbReference type="EMBL" id="KK583202">
    <property type="protein sequence ID" value="KDO30393.1"/>
    <property type="molecule type" value="Genomic_DNA"/>
</dbReference>
<dbReference type="PROSITE" id="PS00841">
    <property type="entry name" value="XPG_1"/>
    <property type="match status" value="1"/>
</dbReference>
<dbReference type="KEGG" id="spar:SPRG_05104"/>
<evidence type="ECO:0000256" key="4">
    <source>
        <dbReference type="ARBA" id="ARBA00022722"/>
    </source>
</evidence>
<keyword evidence="16" id="KW-1185">Reference proteome</keyword>
<dbReference type="PRINTS" id="PR00853">
    <property type="entry name" value="XPGRADSUPER"/>
</dbReference>
<dbReference type="Proteomes" id="UP000030745">
    <property type="component" value="Unassembled WGS sequence"/>
</dbReference>
<dbReference type="PANTHER" id="PTHR11081:SF65">
    <property type="entry name" value="DNA DAMAGE-INDUCIBLE PROTEIN DIN7-RELATED"/>
    <property type="match status" value="1"/>
</dbReference>
<evidence type="ECO:0000256" key="2">
    <source>
        <dbReference type="ARBA" id="ARBA00004123"/>
    </source>
</evidence>
<dbReference type="SUPFAM" id="SSF88723">
    <property type="entry name" value="PIN domain-like"/>
    <property type="match status" value="1"/>
</dbReference>
<sequence length="510" mass="56779">MGISNLLPQLKSITSPTTLRQYRGKTVAVDGYCWLHRGVYSCSQELCLGQESDKYIKYFMERVEHLLTCGVIPYIVFDGGYLPMKKLKEDERRSSRNKNRQSGLEYLHQKKYDLARQCFVKAVDVSPFMAHRVIECLKKRNVQYVVAPYEADAQMAYLARNGLVDAVISEDSDCLPFGCSTVLFKMDQAGHVDEIQLSNLAKNKGLSFVGFDDDMFLDMCIMSGCDYVASIPGLGVKKSHGLLQRYGSWRKVVRALRIESKLKISPTYEADVEEARLTFRHQRVFDPRTKTLVTLTPLLSTTLTNTDFLGPVIPDDIAAQIADGSMDPISQTLFPASMAARFTAVPRALAPPKPVTPVQKKVPAMFVTPEADKENAFTRMLSAAGTSSLVQRSTMKRKLPLSFADANASKWMYKKPTHPTKTTAHVTKGSSRFFAPKPSLNATPTPAPTEEPIQEPTQKSTQEAMTPASTDVVESTPPATIPQPTVQSPIKKRAPPRTLFDHFRFHASAK</sequence>
<gene>
    <name evidence="15" type="ORF">SPRG_05104</name>
</gene>
<keyword evidence="11" id="KW-0539">Nucleus</keyword>
<dbReference type="GO" id="GO:0006281">
    <property type="term" value="P:DNA repair"/>
    <property type="evidence" value="ECO:0007669"/>
    <property type="project" value="UniProtKB-KW"/>
</dbReference>
<dbReference type="AlphaFoldDB" id="A0A067CIP6"/>
<organism evidence="15 16">
    <name type="scientific">Saprolegnia parasitica (strain CBS 223.65)</name>
    <dbReference type="NCBI Taxonomy" id="695850"/>
    <lineage>
        <taxon>Eukaryota</taxon>
        <taxon>Sar</taxon>
        <taxon>Stramenopiles</taxon>
        <taxon>Oomycota</taxon>
        <taxon>Saprolegniomycetes</taxon>
        <taxon>Saprolegniales</taxon>
        <taxon>Saprolegniaceae</taxon>
        <taxon>Saprolegnia</taxon>
    </lineage>
</organism>
<dbReference type="Pfam" id="PF00752">
    <property type="entry name" value="XPG_N"/>
    <property type="match status" value="1"/>
</dbReference>
<dbReference type="InterPro" id="IPR006084">
    <property type="entry name" value="XPG/Rad2"/>
</dbReference>
<accession>A0A067CIP6</accession>
<dbReference type="Gene3D" id="1.10.150.20">
    <property type="entry name" value="5' to 3' exonuclease, C-terminal subdomain"/>
    <property type="match status" value="1"/>
</dbReference>
<evidence type="ECO:0000259" key="13">
    <source>
        <dbReference type="SMART" id="SM00484"/>
    </source>
</evidence>
<dbReference type="Pfam" id="PF00867">
    <property type="entry name" value="XPG_I"/>
    <property type="match status" value="1"/>
</dbReference>
<dbReference type="FunFam" id="3.40.50.1010:FF:000002">
    <property type="entry name" value="Exonuclease 1, putative"/>
    <property type="match status" value="1"/>
</dbReference>
<dbReference type="GO" id="GO:0005634">
    <property type="term" value="C:nucleus"/>
    <property type="evidence" value="ECO:0007669"/>
    <property type="project" value="UniProtKB-SubCell"/>
</dbReference>
<dbReference type="InterPro" id="IPR036279">
    <property type="entry name" value="5-3_exonuclease_C_sf"/>
</dbReference>
<evidence type="ECO:0000313" key="15">
    <source>
        <dbReference type="EMBL" id="KDO30393.1"/>
    </source>
</evidence>
<dbReference type="STRING" id="695850.A0A067CIP6"/>
<evidence type="ECO:0000313" key="16">
    <source>
        <dbReference type="Proteomes" id="UP000030745"/>
    </source>
</evidence>
<name>A0A067CIP6_SAPPC</name>
<keyword evidence="6" id="KW-0227">DNA damage</keyword>
<dbReference type="OMA" id="ERCITFY"/>
<feature type="compositionally biased region" description="Low complexity" evidence="12">
    <location>
        <begin position="442"/>
        <end position="458"/>
    </location>
</feature>
<dbReference type="GO" id="GO:0017108">
    <property type="term" value="F:5'-flap endonuclease activity"/>
    <property type="evidence" value="ECO:0007669"/>
    <property type="project" value="TreeGrafter"/>
</dbReference>
<evidence type="ECO:0000256" key="8">
    <source>
        <dbReference type="ARBA" id="ARBA00022842"/>
    </source>
</evidence>
<evidence type="ECO:0000259" key="14">
    <source>
        <dbReference type="SMART" id="SM00485"/>
    </source>
</evidence>
<dbReference type="InterPro" id="IPR044752">
    <property type="entry name" value="PIN-like_EXO1"/>
</dbReference>
<comment type="cofactor">
    <cofactor evidence="1">
        <name>Mg(2+)</name>
        <dbReference type="ChEBI" id="CHEBI:18420"/>
    </cofactor>
</comment>
<dbReference type="PANTHER" id="PTHR11081">
    <property type="entry name" value="FLAP ENDONUCLEASE FAMILY MEMBER"/>
    <property type="match status" value="1"/>
</dbReference>
<feature type="compositionally biased region" description="Polar residues" evidence="12">
    <location>
        <begin position="459"/>
        <end position="473"/>
    </location>
</feature>
<dbReference type="CDD" id="cd09901">
    <property type="entry name" value="H3TH_FEN1-like"/>
    <property type="match status" value="1"/>
</dbReference>
<protein>
    <submittedName>
        <fullName evidence="15">Uncharacterized protein</fullName>
    </submittedName>
</protein>
<keyword evidence="10" id="KW-0234">DNA repair</keyword>
<feature type="compositionally biased region" description="Low complexity" evidence="12">
    <location>
        <begin position="419"/>
        <end position="428"/>
    </location>
</feature>
<dbReference type="GO" id="GO:0046872">
    <property type="term" value="F:metal ion binding"/>
    <property type="evidence" value="ECO:0007669"/>
    <property type="project" value="UniProtKB-KW"/>
</dbReference>
<dbReference type="VEuPathDB" id="FungiDB:SPRG_05104"/>
<dbReference type="FunFam" id="1.10.150.20:FF:000011">
    <property type="entry name" value="exonuclease 1"/>
    <property type="match status" value="1"/>
</dbReference>
<feature type="domain" description="XPG N-terminal" evidence="14">
    <location>
        <begin position="1"/>
        <end position="99"/>
    </location>
</feature>
<dbReference type="RefSeq" id="XP_012199003.1">
    <property type="nucleotide sequence ID" value="XM_012343613.1"/>
</dbReference>
<evidence type="ECO:0000256" key="9">
    <source>
        <dbReference type="ARBA" id="ARBA00023128"/>
    </source>
</evidence>
<evidence type="ECO:0000256" key="12">
    <source>
        <dbReference type="SAM" id="MobiDB-lite"/>
    </source>
</evidence>
<keyword evidence="9" id="KW-0496">Mitochondrion</keyword>
<dbReference type="Gene3D" id="3.40.50.1010">
    <property type="entry name" value="5'-nuclease"/>
    <property type="match status" value="1"/>
</dbReference>
<comment type="subcellular location">
    <subcellularLocation>
        <location evidence="2">Nucleus</location>
    </subcellularLocation>
</comment>
<dbReference type="GO" id="GO:0003677">
    <property type="term" value="F:DNA binding"/>
    <property type="evidence" value="ECO:0007669"/>
    <property type="project" value="InterPro"/>
</dbReference>
<keyword evidence="4" id="KW-0540">Nuclease</keyword>
<feature type="domain" description="XPG-I" evidence="13">
    <location>
        <begin position="138"/>
        <end position="206"/>
    </location>
</feature>
<dbReference type="CDD" id="cd09857">
    <property type="entry name" value="PIN_EXO1"/>
    <property type="match status" value="1"/>
</dbReference>
<keyword evidence="3" id="KW-0597">Phosphoprotein</keyword>
<dbReference type="GeneID" id="24127513"/>
<feature type="region of interest" description="Disordered" evidence="12">
    <location>
        <begin position="415"/>
        <end position="498"/>
    </location>
</feature>
<dbReference type="InterPro" id="IPR006086">
    <property type="entry name" value="XPG-I_dom"/>
</dbReference>
<evidence type="ECO:0000256" key="6">
    <source>
        <dbReference type="ARBA" id="ARBA00022763"/>
    </source>
</evidence>
<evidence type="ECO:0000256" key="10">
    <source>
        <dbReference type="ARBA" id="ARBA00023204"/>
    </source>
</evidence>
<dbReference type="OrthoDB" id="26491at2759"/>
<dbReference type="SUPFAM" id="SSF47807">
    <property type="entry name" value="5' to 3' exonuclease, C-terminal subdomain"/>
    <property type="match status" value="1"/>
</dbReference>